<feature type="region of interest" description="Disordered" evidence="1">
    <location>
        <begin position="86"/>
        <end position="115"/>
    </location>
</feature>
<dbReference type="EMBL" id="BMPZ01000001">
    <property type="protein sequence ID" value="GGI70306.1"/>
    <property type="molecule type" value="Genomic_DNA"/>
</dbReference>
<dbReference type="Proteomes" id="UP000613743">
    <property type="component" value="Unassembled WGS sequence"/>
</dbReference>
<protein>
    <submittedName>
        <fullName evidence="2">Uncharacterized protein</fullName>
    </submittedName>
</protein>
<evidence type="ECO:0000256" key="1">
    <source>
        <dbReference type="SAM" id="MobiDB-lite"/>
    </source>
</evidence>
<name>A0A917N6B9_9GAMM</name>
<organism evidence="2 3">
    <name type="scientific">Shewanella gelidii</name>
    <dbReference type="NCBI Taxonomy" id="1642821"/>
    <lineage>
        <taxon>Bacteria</taxon>
        <taxon>Pseudomonadati</taxon>
        <taxon>Pseudomonadota</taxon>
        <taxon>Gammaproteobacteria</taxon>
        <taxon>Alteromonadales</taxon>
        <taxon>Shewanellaceae</taxon>
        <taxon>Shewanella</taxon>
    </lineage>
</organism>
<evidence type="ECO:0000313" key="3">
    <source>
        <dbReference type="Proteomes" id="UP000613743"/>
    </source>
</evidence>
<dbReference type="AlphaFoldDB" id="A0A917N6B9"/>
<comment type="caution">
    <text evidence="2">The sequence shown here is derived from an EMBL/GenBank/DDBJ whole genome shotgun (WGS) entry which is preliminary data.</text>
</comment>
<reference evidence="2" key="2">
    <citation type="submission" date="2020-09" db="EMBL/GenBank/DDBJ databases">
        <authorList>
            <person name="Sun Q."/>
            <person name="Ohkuma M."/>
        </authorList>
    </citation>
    <scope>NUCLEOTIDE SEQUENCE</scope>
    <source>
        <strain evidence="2">JCM 30804</strain>
    </source>
</reference>
<feature type="compositionally biased region" description="Polar residues" evidence="1">
    <location>
        <begin position="103"/>
        <end position="115"/>
    </location>
</feature>
<gene>
    <name evidence="2" type="ORF">GCM10009332_04420</name>
</gene>
<proteinExistence type="predicted"/>
<sequence>MQHLSVTNDMRKLIDRERNIFSGITINDDSPLRKQKAYMFTIYMESDAKKAVESAPFRLHLFVRDSERVSSTNYSMKLGHHHLLFSANERPQSSRMDAKHTTDNNGLISDSSAND</sequence>
<reference evidence="2" key="1">
    <citation type="journal article" date="2014" name="Int. J. Syst. Evol. Microbiol.">
        <title>Complete genome sequence of Corynebacterium casei LMG S-19264T (=DSM 44701T), isolated from a smear-ripened cheese.</title>
        <authorList>
            <consortium name="US DOE Joint Genome Institute (JGI-PGF)"/>
            <person name="Walter F."/>
            <person name="Albersmeier A."/>
            <person name="Kalinowski J."/>
            <person name="Ruckert C."/>
        </authorList>
    </citation>
    <scope>NUCLEOTIDE SEQUENCE</scope>
    <source>
        <strain evidence="2">JCM 30804</strain>
    </source>
</reference>
<accession>A0A917N6B9</accession>
<evidence type="ECO:0000313" key="2">
    <source>
        <dbReference type="EMBL" id="GGI70306.1"/>
    </source>
</evidence>
<keyword evidence="3" id="KW-1185">Reference proteome</keyword>